<dbReference type="InterPro" id="IPR000531">
    <property type="entry name" value="Beta-barrel_TonB"/>
</dbReference>
<dbReference type="PANTHER" id="PTHR30442">
    <property type="entry name" value="IRON III DICITRATE TRANSPORT PROTEIN FECA"/>
    <property type="match status" value="1"/>
</dbReference>
<dbReference type="InterPro" id="IPR037066">
    <property type="entry name" value="Plug_dom_sf"/>
</dbReference>
<evidence type="ECO:0000256" key="11">
    <source>
        <dbReference type="PROSITE-ProRule" id="PRU01360"/>
    </source>
</evidence>
<dbReference type="Gene3D" id="2.40.170.20">
    <property type="entry name" value="TonB-dependent receptor, beta-barrel domain"/>
    <property type="match status" value="1"/>
</dbReference>
<dbReference type="GO" id="GO:0033214">
    <property type="term" value="P:siderophore-iron import into cell"/>
    <property type="evidence" value="ECO:0007669"/>
    <property type="project" value="TreeGrafter"/>
</dbReference>
<proteinExistence type="inferred from homology"/>
<dbReference type="SUPFAM" id="SSF56935">
    <property type="entry name" value="Porins"/>
    <property type="match status" value="1"/>
</dbReference>
<evidence type="ECO:0000313" key="17">
    <source>
        <dbReference type="EMBL" id="MUI58138.1"/>
    </source>
</evidence>
<dbReference type="SMART" id="SM00965">
    <property type="entry name" value="STN"/>
    <property type="match status" value="1"/>
</dbReference>
<evidence type="ECO:0000256" key="2">
    <source>
        <dbReference type="ARBA" id="ARBA00022448"/>
    </source>
</evidence>
<keyword evidence="7" id="KW-0408">Iron</keyword>
<dbReference type="InterPro" id="IPR012910">
    <property type="entry name" value="Plug_dom"/>
</dbReference>
<keyword evidence="10 11" id="KW-0998">Cell outer membrane</keyword>
<feature type="short sequence motif" description="TonB C-terminal box" evidence="12">
    <location>
        <begin position="962"/>
        <end position="979"/>
    </location>
</feature>
<comment type="subcellular location">
    <subcellularLocation>
        <location evidence="1 11">Cell outer membrane</location>
        <topology evidence="1 11">Multi-pass membrane protein</topology>
    </subcellularLocation>
</comment>
<dbReference type="InterPro" id="IPR011662">
    <property type="entry name" value="Secretin/TonB_short_N"/>
</dbReference>
<dbReference type="Pfam" id="PF00593">
    <property type="entry name" value="TonB_dep_Rec_b-barrel"/>
    <property type="match status" value="1"/>
</dbReference>
<dbReference type="PROSITE" id="PS52016">
    <property type="entry name" value="TONB_DEPENDENT_REC_3"/>
    <property type="match status" value="1"/>
</dbReference>
<name>A0A6A9K243_PSEAI</name>
<evidence type="ECO:0000256" key="15">
    <source>
        <dbReference type="SAM" id="SignalP"/>
    </source>
</evidence>
<dbReference type="PANTHER" id="PTHR30442:SF0">
    <property type="entry name" value="FE(3+) DICITRATE TRANSPORT PROTEIN FECA"/>
    <property type="match status" value="1"/>
</dbReference>
<dbReference type="GO" id="GO:0009279">
    <property type="term" value="C:cell outer membrane"/>
    <property type="evidence" value="ECO:0007669"/>
    <property type="project" value="UniProtKB-SubCell"/>
</dbReference>
<evidence type="ECO:0000256" key="13">
    <source>
        <dbReference type="RuleBase" id="RU003357"/>
    </source>
</evidence>
<feature type="compositionally biased region" description="Basic and acidic residues" evidence="14">
    <location>
        <begin position="309"/>
        <end position="324"/>
    </location>
</feature>
<dbReference type="InterPro" id="IPR039426">
    <property type="entry name" value="TonB-dep_rcpt-like"/>
</dbReference>
<evidence type="ECO:0000256" key="12">
    <source>
        <dbReference type="PROSITE-ProRule" id="PRU10144"/>
    </source>
</evidence>
<evidence type="ECO:0000256" key="8">
    <source>
        <dbReference type="ARBA" id="ARBA00023077"/>
    </source>
</evidence>
<feature type="chain" id="PRO_5025688574" evidence="15">
    <location>
        <begin position="45"/>
        <end position="979"/>
    </location>
</feature>
<keyword evidence="17" id="KW-0675">Receptor</keyword>
<organism evidence="17">
    <name type="scientific">Pseudomonas aeruginosa</name>
    <dbReference type="NCBI Taxonomy" id="287"/>
    <lineage>
        <taxon>Bacteria</taxon>
        <taxon>Pseudomonadati</taxon>
        <taxon>Pseudomonadota</taxon>
        <taxon>Gammaproteobacteria</taxon>
        <taxon>Pseudomonadales</taxon>
        <taxon>Pseudomonadaceae</taxon>
        <taxon>Pseudomonas</taxon>
    </lineage>
</organism>
<evidence type="ECO:0000256" key="10">
    <source>
        <dbReference type="ARBA" id="ARBA00023237"/>
    </source>
</evidence>
<keyword evidence="8 13" id="KW-0798">TonB box</keyword>
<evidence type="ECO:0000256" key="5">
    <source>
        <dbReference type="ARBA" id="ARBA00022692"/>
    </source>
</evidence>
<dbReference type="EMBL" id="WOAJ01000003">
    <property type="protein sequence ID" value="MUI58138.1"/>
    <property type="molecule type" value="Genomic_DNA"/>
</dbReference>
<evidence type="ECO:0000256" key="1">
    <source>
        <dbReference type="ARBA" id="ARBA00004571"/>
    </source>
</evidence>
<evidence type="ECO:0000256" key="9">
    <source>
        <dbReference type="ARBA" id="ARBA00023136"/>
    </source>
</evidence>
<keyword evidence="6 15" id="KW-0732">Signal</keyword>
<comment type="caution">
    <text evidence="17">The sequence shown here is derived from an EMBL/GenBank/DDBJ whole genome shotgun (WGS) entry which is preliminary data.</text>
</comment>
<keyword evidence="9 11" id="KW-0472">Membrane</keyword>
<dbReference type="Pfam" id="PF07715">
    <property type="entry name" value="Plug"/>
    <property type="match status" value="1"/>
</dbReference>
<protein>
    <submittedName>
        <fullName evidence="17">TonB-dependent receptor plug domain-containing protein</fullName>
    </submittedName>
</protein>
<comment type="similarity">
    <text evidence="11 13">Belongs to the TonB-dependent receptor family.</text>
</comment>
<dbReference type="InterPro" id="IPR036942">
    <property type="entry name" value="Beta-barrel_TonB_sf"/>
</dbReference>
<dbReference type="Gene3D" id="3.55.50.30">
    <property type="match status" value="1"/>
</dbReference>
<keyword evidence="4" id="KW-0406">Ion transport</keyword>
<dbReference type="InterPro" id="IPR010917">
    <property type="entry name" value="TonB_rcpt_CS"/>
</dbReference>
<evidence type="ECO:0000256" key="3">
    <source>
        <dbReference type="ARBA" id="ARBA00022452"/>
    </source>
</evidence>
<dbReference type="RefSeq" id="WP_052156933.1">
    <property type="nucleotide sequence ID" value="NZ_BSBA01000001.1"/>
</dbReference>
<feature type="signal peptide" evidence="15">
    <location>
        <begin position="1"/>
        <end position="44"/>
    </location>
</feature>
<reference evidence="17" key="1">
    <citation type="submission" date="2019-11" db="EMBL/GenBank/DDBJ databases">
        <title>Genomes of ocular Pseudomonas aeruginosa isolates.</title>
        <authorList>
            <person name="Khan M."/>
            <person name="Rice S.A."/>
            <person name="Willcox M.D.P."/>
            <person name="Stapleton F."/>
        </authorList>
    </citation>
    <scope>NUCLEOTIDE SEQUENCE</scope>
    <source>
        <strain evidence="17">PA206</strain>
    </source>
</reference>
<evidence type="ECO:0000259" key="16">
    <source>
        <dbReference type="SMART" id="SM00965"/>
    </source>
</evidence>
<keyword evidence="4" id="KW-0410">Iron transport</keyword>
<gene>
    <name evidence="17" type="ORF">GNQ20_10045</name>
</gene>
<dbReference type="PROSITE" id="PS01156">
    <property type="entry name" value="TONB_DEPENDENT_REC_2"/>
    <property type="match status" value="1"/>
</dbReference>
<dbReference type="AlphaFoldDB" id="A0A6A9K243"/>
<feature type="region of interest" description="Disordered" evidence="14">
    <location>
        <begin position="294"/>
        <end position="329"/>
    </location>
</feature>
<evidence type="ECO:0000256" key="6">
    <source>
        <dbReference type="ARBA" id="ARBA00022729"/>
    </source>
</evidence>
<sequence>MSRTPRFPRLSRPRSRLSPITLALRCALCGLAASGAGLTGTALAQDTSQVAPGGTRLDDPTPRDYRIPAGPLGASLGAFASRSGLLLSFDPELTRDRSAPALNGRYTVLEGLQRVLSQTGLQVLAGSSGAYLLVEPRKAGEAPADLSPVVVSAAELADPQKDTYTAPRSSVYLSSEDIDRFGRVSVGDLLKGVPGVQVGDSRNGGALDVNIRGIQGQSRVAVRVDGAEQALDVYRGYAGTQQRSYIDPDLISSVTVNKGPSNKSGAIGGTLDMQTLGVDDILVDGKDIGVRLTGDAWNNGVAPQHRSASSKDEDLSTAPHDDRGSLFGSQAKSGSAAFAYRNERLDLVAAYAQRNQGNYFSGKKGQDRYRVYSPYGSEENSVATVYNAGEEVLNSSTETESYLLKATWRIADEHSLDLGYRRYDGRTGEIMPSDIFRLGTAGIYQYPLSEVKIDTYTARYHYLPEGNPLLDLNAGLWLTEAKTDTLTSVLAPRSQAYRSDRNWTRQDNRRIGGDLNNVARFATDYGDFKLDLGGAFQFEDLQPQKSVVTTLHDINAQRTLRDGSRQEYSLNGKLEYKPIERLSLWGGGRYSHFRSKDNGISATARREDRDVRFITVSKPDYYGSMMWFPDRNGEYTDATDPRLHNGIVSANTNNPFEGIPFDEIGPADVTVYPSAVTNVVTGYDYAGKRSSSGGGFAPAFGINFELAPNTFVYASYTQGLRLPSLFETSRGTLQVEPGKDLKPERSRSWEIGASALREGLLAERDSAAIKLAYFNNTIKNYITRYYDPSPGLMGLMTFSNTDSYRTSGLELQSHYDAGRVFADLSATYYLKTETCDAAFAAKLRASANEYQRTANTPNCTPGSFMGSYTNTQNPPRFSANLLAGLRFFDESLTLGGRMTYTSGPTATVDKPWQTGATTPQIEYRSVQLFDLFLNYKLFEHTELNASLQNLTDRYYLDPLAQSFMPAPGRTLRVGLRAKF</sequence>
<evidence type="ECO:0000256" key="14">
    <source>
        <dbReference type="SAM" id="MobiDB-lite"/>
    </source>
</evidence>
<dbReference type="Gene3D" id="2.170.130.10">
    <property type="entry name" value="TonB-dependent receptor, plug domain"/>
    <property type="match status" value="1"/>
</dbReference>
<accession>A0A6A9K243</accession>
<keyword evidence="3 11" id="KW-1134">Transmembrane beta strand</keyword>
<keyword evidence="2 11" id="KW-0813">Transport</keyword>
<keyword evidence="5 11" id="KW-0812">Transmembrane</keyword>
<feature type="domain" description="Secretin/TonB short N-terminal" evidence="16">
    <location>
        <begin position="85"/>
        <end position="136"/>
    </location>
</feature>
<evidence type="ECO:0000256" key="4">
    <source>
        <dbReference type="ARBA" id="ARBA00022496"/>
    </source>
</evidence>
<evidence type="ECO:0000256" key="7">
    <source>
        <dbReference type="ARBA" id="ARBA00023004"/>
    </source>
</evidence>